<protein>
    <submittedName>
        <fullName evidence="1">Uncharacterized protein</fullName>
    </submittedName>
</protein>
<organism evidence="1">
    <name type="scientific">Anguilla anguilla</name>
    <name type="common">European freshwater eel</name>
    <name type="synonym">Muraena anguilla</name>
    <dbReference type="NCBI Taxonomy" id="7936"/>
    <lineage>
        <taxon>Eukaryota</taxon>
        <taxon>Metazoa</taxon>
        <taxon>Chordata</taxon>
        <taxon>Craniata</taxon>
        <taxon>Vertebrata</taxon>
        <taxon>Euteleostomi</taxon>
        <taxon>Actinopterygii</taxon>
        <taxon>Neopterygii</taxon>
        <taxon>Teleostei</taxon>
        <taxon>Anguilliformes</taxon>
        <taxon>Anguillidae</taxon>
        <taxon>Anguilla</taxon>
    </lineage>
</organism>
<reference evidence="1" key="2">
    <citation type="journal article" date="2015" name="Fish Shellfish Immunol.">
        <title>Early steps in the European eel (Anguilla anguilla)-Vibrio vulnificus interaction in the gills: Role of the RtxA13 toxin.</title>
        <authorList>
            <person name="Callol A."/>
            <person name="Pajuelo D."/>
            <person name="Ebbesson L."/>
            <person name="Teles M."/>
            <person name="MacKenzie S."/>
            <person name="Amaro C."/>
        </authorList>
    </citation>
    <scope>NUCLEOTIDE SEQUENCE</scope>
</reference>
<proteinExistence type="predicted"/>
<dbReference type="AlphaFoldDB" id="A0A0E9SPV9"/>
<accession>A0A0E9SPV9</accession>
<reference evidence="1" key="1">
    <citation type="submission" date="2014-11" db="EMBL/GenBank/DDBJ databases">
        <authorList>
            <person name="Amaro Gonzalez C."/>
        </authorList>
    </citation>
    <scope>NUCLEOTIDE SEQUENCE</scope>
</reference>
<dbReference type="EMBL" id="GBXM01065310">
    <property type="protein sequence ID" value="JAH43267.1"/>
    <property type="molecule type" value="Transcribed_RNA"/>
</dbReference>
<sequence>MLRICDKKLHGYDTELIPLRFIIIYFLQI</sequence>
<name>A0A0E9SPV9_ANGAN</name>
<evidence type="ECO:0000313" key="1">
    <source>
        <dbReference type="EMBL" id="JAH43267.1"/>
    </source>
</evidence>